<comment type="caution">
    <text evidence="5">The sequence shown here is derived from an EMBL/GenBank/DDBJ whole genome shotgun (WGS) entry which is preliminary data.</text>
</comment>
<dbReference type="Pfam" id="PF09339">
    <property type="entry name" value="HTH_IclR"/>
    <property type="match status" value="1"/>
</dbReference>
<dbReference type="AlphaFoldDB" id="L9ZZ08"/>
<dbReference type="PANTHER" id="PTHR30136:SF35">
    <property type="entry name" value="HTH-TYPE TRANSCRIPTIONAL REGULATOR RV1719"/>
    <property type="match status" value="1"/>
</dbReference>
<dbReference type="GO" id="GO:0003677">
    <property type="term" value="F:DNA binding"/>
    <property type="evidence" value="ECO:0007669"/>
    <property type="project" value="UniProtKB-KW"/>
</dbReference>
<feature type="domain" description="IclR-ED" evidence="4">
    <location>
        <begin position="69"/>
        <end position="253"/>
    </location>
</feature>
<dbReference type="InterPro" id="IPR014757">
    <property type="entry name" value="Tscrpt_reg_IclR_C"/>
</dbReference>
<dbReference type="SUPFAM" id="SSF46785">
    <property type="entry name" value="Winged helix' DNA-binding domain"/>
    <property type="match status" value="1"/>
</dbReference>
<dbReference type="SMART" id="SM00346">
    <property type="entry name" value="HTH_ICLR"/>
    <property type="match status" value="1"/>
</dbReference>
<keyword evidence="3" id="KW-0804">Transcription</keyword>
<keyword evidence="6" id="KW-1185">Reference proteome</keyword>
<dbReference type="Proteomes" id="UP000011648">
    <property type="component" value="Unassembled WGS sequence"/>
</dbReference>
<organism evidence="5 6">
    <name type="scientific">Natrialba taiwanensis DSM 12281</name>
    <dbReference type="NCBI Taxonomy" id="1230458"/>
    <lineage>
        <taxon>Archaea</taxon>
        <taxon>Methanobacteriati</taxon>
        <taxon>Methanobacteriota</taxon>
        <taxon>Stenosarchaea group</taxon>
        <taxon>Halobacteria</taxon>
        <taxon>Halobacteriales</taxon>
        <taxon>Natrialbaceae</taxon>
        <taxon>Natrialba</taxon>
    </lineage>
</organism>
<dbReference type="InterPro" id="IPR050707">
    <property type="entry name" value="HTH_MetabolicPath_Reg"/>
</dbReference>
<keyword evidence="1" id="KW-0805">Transcription regulation</keyword>
<evidence type="ECO:0000256" key="2">
    <source>
        <dbReference type="ARBA" id="ARBA00023125"/>
    </source>
</evidence>
<dbReference type="Gene3D" id="1.10.10.10">
    <property type="entry name" value="Winged helix-like DNA-binding domain superfamily/Winged helix DNA-binding domain"/>
    <property type="match status" value="1"/>
</dbReference>
<dbReference type="GO" id="GO:0045892">
    <property type="term" value="P:negative regulation of DNA-templated transcription"/>
    <property type="evidence" value="ECO:0007669"/>
    <property type="project" value="TreeGrafter"/>
</dbReference>
<evidence type="ECO:0000313" key="6">
    <source>
        <dbReference type="Proteomes" id="UP000011648"/>
    </source>
</evidence>
<dbReference type="Gene3D" id="3.30.450.40">
    <property type="match status" value="1"/>
</dbReference>
<protein>
    <submittedName>
        <fullName evidence="5">ArcR family transcription regulator</fullName>
    </submittedName>
</protein>
<dbReference type="STRING" id="1230458.C484_10291"/>
<proteinExistence type="predicted"/>
<evidence type="ECO:0000313" key="5">
    <source>
        <dbReference type="EMBL" id="ELY91544.1"/>
    </source>
</evidence>
<gene>
    <name evidence="5" type="ORF">C484_10291</name>
</gene>
<reference evidence="5 6" key="1">
    <citation type="journal article" date="2014" name="PLoS Genet.">
        <title>Phylogenetically driven sequencing of extremely halophilic archaea reveals strategies for static and dynamic osmo-response.</title>
        <authorList>
            <person name="Becker E.A."/>
            <person name="Seitzer P.M."/>
            <person name="Tritt A."/>
            <person name="Larsen D."/>
            <person name="Krusor M."/>
            <person name="Yao A.I."/>
            <person name="Wu D."/>
            <person name="Madern D."/>
            <person name="Eisen J.A."/>
            <person name="Darling A.E."/>
            <person name="Facciotti M.T."/>
        </authorList>
    </citation>
    <scope>NUCLEOTIDE SEQUENCE [LARGE SCALE GENOMIC DNA]</scope>
    <source>
        <strain evidence="5 6">DSM 12281</strain>
    </source>
</reference>
<dbReference type="Pfam" id="PF01614">
    <property type="entry name" value="IclR_C"/>
    <property type="match status" value="1"/>
</dbReference>
<evidence type="ECO:0000256" key="3">
    <source>
        <dbReference type="ARBA" id="ARBA00023163"/>
    </source>
</evidence>
<evidence type="ECO:0000256" key="1">
    <source>
        <dbReference type="ARBA" id="ARBA00023015"/>
    </source>
</evidence>
<dbReference type="GO" id="GO:0003700">
    <property type="term" value="F:DNA-binding transcription factor activity"/>
    <property type="evidence" value="ECO:0007669"/>
    <property type="project" value="TreeGrafter"/>
</dbReference>
<dbReference type="InterPro" id="IPR036390">
    <property type="entry name" value="WH_DNA-bd_sf"/>
</dbReference>
<dbReference type="OrthoDB" id="14763at2157"/>
<accession>L9ZZ08</accession>
<dbReference type="EMBL" id="AOIL01000035">
    <property type="protein sequence ID" value="ELY91544.1"/>
    <property type="molecule type" value="Genomic_DNA"/>
</dbReference>
<name>L9ZZ08_9EURY</name>
<dbReference type="PROSITE" id="PS51078">
    <property type="entry name" value="ICLR_ED"/>
    <property type="match status" value="1"/>
</dbReference>
<sequence>MADREDTPVKATATSARVIEALLELESATITELDDHLPHSKSTIHSHLETLEQLGFVVRDNWAYQVSLRFLEIGSVARNRYPLYQPGVSEVRQLATASGLVASLVVIERQRGICLYTAMGKKSDRSFGDPGEILPLHCTAPGKALLAVMAPENVDSIIDDHGLREYTENTLTSRAALDEELQDIQSRGIAFNREEWREDVRGIAAAVEGKTGSPAGAISVRSPTDTMSGKRFQQDIPGLVISSANRLRKALRSER</sequence>
<dbReference type="PATRIC" id="fig|1230458.4.peg.2075"/>
<keyword evidence="2" id="KW-0238">DNA-binding</keyword>
<dbReference type="InterPro" id="IPR029016">
    <property type="entry name" value="GAF-like_dom_sf"/>
</dbReference>
<evidence type="ECO:0000259" key="4">
    <source>
        <dbReference type="PROSITE" id="PS51078"/>
    </source>
</evidence>
<dbReference type="InterPro" id="IPR036388">
    <property type="entry name" value="WH-like_DNA-bd_sf"/>
</dbReference>
<dbReference type="SUPFAM" id="SSF55781">
    <property type="entry name" value="GAF domain-like"/>
    <property type="match status" value="1"/>
</dbReference>
<dbReference type="InterPro" id="IPR005471">
    <property type="entry name" value="Tscrpt_reg_IclR_N"/>
</dbReference>
<dbReference type="RefSeq" id="WP_006825810.1">
    <property type="nucleotide sequence ID" value="NZ_AOIL01000035.1"/>
</dbReference>
<dbReference type="PANTHER" id="PTHR30136">
    <property type="entry name" value="HELIX-TURN-HELIX TRANSCRIPTIONAL REGULATOR, ICLR FAMILY"/>
    <property type="match status" value="1"/>
</dbReference>